<evidence type="ECO:0000313" key="7">
    <source>
        <dbReference type="Proteomes" id="UP000799324"/>
    </source>
</evidence>
<dbReference type="OrthoDB" id="416253at2759"/>
<dbReference type="Gene3D" id="3.20.20.100">
    <property type="entry name" value="NADP-dependent oxidoreductase domain"/>
    <property type="match status" value="1"/>
</dbReference>
<dbReference type="InterPro" id="IPR020471">
    <property type="entry name" value="AKR"/>
</dbReference>
<dbReference type="SUPFAM" id="SSF51430">
    <property type="entry name" value="NAD(P)-linked oxidoreductase"/>
    <property type="match status" value="1"/>
</dbReference>
<feature type="binding site" evidence="3">
    <location>
        <position position="102"/>
    </location>
    <ligand>
        <name>substrate</name>
    </ligand>
</feature>
<dbReference type="PRINTS" id="PR00069">
    <property type="entry name" value="ALDKETRDTASE"/>
</dbReference>
<dbReference type="PIRSF" id="PIRSF000097">
    <property type="entry name" value="AKR"/>
    <property type="match status" value="1"/>
</dbReference>
<keyword evidence="1" id="KW-0560">Oxidoreductase</keyword>
<feature type="active site" description="Proton donor" evidence="2">
    <location>
        <position position="37"/>
    </location>
</feature>
<proteinExistence type="predicted"/>
<evidence type="ECO:0000256" key="3">
    <source>
        <dbReference type="PIRSR" id="PIRSR000097-2"/>
    </source>
</evidence>
<evidence type="ECO:0000259" key="5">
    <source>
        <dbReference type="Pfam" id="PF00248"/>
    </source>
</evidence>
<protein>
    <submittedName>
        <fullName evidence="6">Aldo/keto reductase</fullName>
    </submittedName>
</protein>
<dbReference type="PANTHER" id="PTHR43827">
    <property type="entry name" value="2,5-DIKETO-D-GLUCONIC ACID REDUCTASE"/>
    <property type="match status" value="1"/>
</dbReference>
<accession>A0A6A6TAM0</accession>
<dbReference type="Pfam" id="PF00248">
    <property type="entry name" value="Aldo_ket_red"/>
    <property type="match status" value="1"/>
</dbReference>
<dbReference type="GO" id="GO:0016616">
    <property type="term" value="F:oxidoreductase activity, acting on the CH-OH group of donors, NAD or NADP as acceptor"/>
    <property type="evidence" value="ECO:0007669"/>
    <property type="project" value="UniProtKB-ARBA"/>
</dbReference>
<dbReference type="EMBL" id="MU004332">
    <property type="protein sequence ID" value="KAF2656856.1"/>
    <property type="molecule type" value="Genomic_DNA"/>
</dbReference>
<evidence type="ECO:0000313" key="6">
    <source>
        <dbReference type="EMBL" id="KAF2656856.1"/>
    </source>
</evidence>
<evidence type="ECO:0000256" key="2">
    <source>
        <dbReference type="PIRSR" id="PIRSR000097-1"/>
    </source>
</evidence>
<sequence>MPTIQLGVYLTSGQETSRAVKWALEAGYRGIDSAQMYHNEKDSGQAILDFLSSPANTASLGREDIHFTSKLASNSDYDTARRAIKRSVKECGLGYIDLFLLHSPYGGKKARLESWKAVEDAIEDGEIKIGGVSNYGVKHLQELLASKPRIVPAVNQIEAHPFNTRTDITSFCQEHDIVVEAYAPLVRAMRMKHPKIVALSKKYKCTPGQLLVRWSLQKGYVPLPKSVNQERIVENADIGGFSIEDADIDTMDELDEYLVTDWDPTDCP</sequence>
<dbReference type="InterPro" id="IPR023210">
    <property type="entry name" value="NADP_OxRdtase_dom"/>
</dbReference>
<dbReference type="AlphaFoldDB" id="A0A6A6TAM0"/>
<evidence type="ECO:0000256" key="4">
    <source>
        <dbReference type="PIRSR" id="PIRSR000097-3"/>
    </source>
</evidence>
<dbReference type="InterPro" id="IPR036812">
    <property type="entry name" value="NAD(P)_OxRdtase_dom_sf"/>
</dbReference>
<dbReference type="PANTHER" id="PTHR43827:SF13">
    <property type="entry name" value="ALDO_KETO REDUCTASE FAMILY PROTEIN"/>
    <property type="match status" value="1"/>
</dbReference>
<name>A0A6A6TAM0_9PLEO</name>
<gene>
    <name evidence="6" type="ORF">K491DRAFT_596261</name>
</gene>
<reference evidence="6" key="1">
    <citation type="journal article" date="2020" name="Stud. Mycol.">
        <title>101 Dothideomycetes genomes: a test case for predicting lifestyles and emergence of pathogens.</title>
        <authorList>
            <person name="Haridas S."/>
            <person name="Albert R."/>
            <person name="Binder M."/>
            <person name="Bloem J."/>
            <person name="Labutti K."/>
            <person name="Salamov A."/>
            <person name="Andreopoulos B."/>
            <person name="Baker S."/>
            <person name="Barry K."/>
            <person name="Bills G."/>
            <person name="Bluhm B."/>
            <person name="Cannon C."/>
            <person name="Castanera R."/>
            <person name="Culley D."/>
            <person name="Daum C."/>
            <person name="Ezra D."/>
            <person name="Gonzalez J."/>
            <person name="Henrissat B."/>
            <person name="Kuo A."/>
            <person name="Liang C."/>
            <person name="Lipzen A."/>
            <person name="Lutzoni F."/>
            <person name="Magnuson J."/>
            <person name="Mondo S."/>
            <person name="Nolan M."/>
            <person name="Ohm R."/>
            <person name="Pangilinan J."/>
            <person name="Park H.-J."/>
            <person name="Ramirez L."/>
            <person name="Alfaro M."/>
            <person name="Sun H."/>
            <person name="Tritt A."/>
            <person name="Yoshinaga Y."/>
            <person name="Zwiers L.-H."/>
            <person name="Turgeon B."/>
            <person name="Goodwin S."/>
            <person name="Spatafora J."/>
            <person name="Crous P."/>
            <person name="Grigoriev I."/>
        </authorList>
    </citation>
    <scope>NUCLEOTIDE SEQUENCE</scope>
    <source>
        <strain evidence="6">CBS 122681</strain>
    </source>
</reference>
<feature type="domain" description="NADP-dependent oxidoreductase" evidence="5">
    <location>
        <begin position="13"/>
        <end position="256"/>
    </location>
</feature>
<dbReference type="CDD" id="cd19071">
    <property type="entry name" value="AKR_AKR1-5-like"/>
    <property type="match status" value="1"/>
</dbReference>
<organism evidence="6 7">
    <name type="scientific">Lophiostoma macrostomum CBS 122681</name>
    <dbReference type="NCBI Taxonomy" id="1314788"/>
    <lineage>
        <taxon>Eukaryota</taxon>
        <taxon>Fungi</taxon>
        <taxon>Dikarya</taxon>
        <taxon>Ascomycota</taxon>
        <taxon>Pezizomycotina</taxon>
        <taxon>Dothideomycetes</taxon>
        <taxon>Pleosporomycetidae</taxon>
        <taxon>Pleosporales</taxon>
        <taxon>Lophiostomataceae</taxon>
        <taxon>Lophiostoma</taxon>
    </lineage>
</organism>
<dbReference type="Proteomes" id="UP000799324">
    <property type="component" value="Unassembled WGS sequence"/>
</dbReference>
<evidence type="ECO:0000256" key="1">
    <source>
        <dbReference type="ARBA" id="ARBA00023002"/>
    </source>
</evidence>
<feature type="site" description="Lowers pKa of active site Tyr" evidence="4">
    <location>
        <position position="70"/>
    </location>
</feature>
<dbReference type="PROSITE" id="PS00063">
    <property type="entry name" value="ALDOKETO_REDUCTASE_3"/>
    <property type="match status" value="1"/>
</dbReference>
<dbReference type="InterPro" id="IPR018170">
    <property type="entry name" value="Aldo/ket_reductase_CS"/>
</dbReference>
<keyword evidence="7" id="KW-1185">Reference proteome</keyword>
<dbReference type="FunFam" id="3.20.20.100:FF:000002">
    <property type="entry name" value="2,5-diketo-D-gluconic acid reductase A"/>
    <property type="match status" value="1"/>
</dbReference>